<feature type="transmembrane region" description="Helical" evidence="1">
    <location>
        <begin position="33"/>
        <end position="54"/>
    </location>
</feature>
<dbReference type="AlphaFoldDB" id="D4XVP6"/>
<reference evidence="2 3" key="1">
    <citation type="submission" date="2010-03" db="EMBL/GenBank/DDBJ databases">
        <authorList>
            <person name="Glass J.I."/>
            <person name="Benders G.A."/>
            <person name="Durkin A.S."/>
            <person name="Farmerie W.G."/>
            <person name="Hlavinka K."/>
            <person name="Hostetler J."/>
            <person name="Jackson J."/>
            <person name="May M.A."/>
            <person name="Miller R.H."/>
            <person name="Paralanov V."/>
            <person name="Radune D."/>
            <person name="Szczypinski B."/>
            <person name="Brown D.R."/>
        </authorList>
    </citation>
    <scope>NUCLEOTIDE SEQUENCE [LARGE SCALE GENOMIC DNA]</scope>
    <source>
        <strain evidence="2 3">A21JP2</strain>
    </source>
</reference>
<keyword evidence="1" id="KW-0472">Membrane</keyword>
<evidence type="ECO:0000256" key="1">
    <source>
        <dbReference type="SAM" id="Phobius"/>
    </source>
</evidence>
<organism evidence="2 3">
    <name type="scientific">Mycoplasmopsis alligatoris A21JP2</name>
    <dbReference type="NCBI Taxonomy" id="747682"/>
    <lineage>
        <taxon>Bacteria</taxon>
        <taxon>Bacillati</taxon>
        <taxon>Mycoplasmatota</taxon>
        <taxon>Mycoplasmoidales</taxon>
        <taxon>Metamycoplasmataceae</taxon>
        <taxon>Mycoplasmopsis</taxon>
    </lineage>
</organism>
<gene>
    <name evidence="2" type="ORF">MALL_0527</name>
</gene>
<dbReference type="Proteomes" id="UP000004757">
    <property type="component" value="Unassembled WGS sequence"/>
</dbReference>
<keyword evidence="3" id="KW-1185">Reference proteome</keyword>
<name>D4XVP6_9BACT</name>
<accession>D4XVP6</accession>
<evidence type="ECO:0000313" key="2">
    <source>
        <dbReference type="EMBL" id="EFF41713.1"/>
    </source>
</evidence>
<protein>
    <submittedName>
        <fullName evidence="2">Uncharacterized protein</fullName>
    </submittedName>
</protein>
<evidence type="ECO:0000313" key="3">
    <source>
        <dbReference type="Proteomes" id="UP000004757"/>
    </source>
</evidence>
<dbReference type="STRING" id="747682.MALL_0527"/>
<dbReference type="EMBL" id="ADNC01000007">
    <property type="protein sequence ID" value="EFF41713.1"/>
    <property type="molecule type" value="Genomic_DNA"/>
</dbReference>
<comment type="caution">
    <text evidence="2">The sequence shown here is derived from an EMBL/GenBank/DDBJ whole genome shotgun (WGS) entry which is preliminary data.</text>
</comment>
<keyword evidence="1" id="KW-1133">Transmembrane helix</keyword>
<keyword evidence="1" id="KW-0812">Transmembrane</keyword>
<sequence length="61" mass="7060">MFLPGYKLITVISSAISIDEGIRVAPIFTKLTFFVLMEFLPFVILIFVGLRIMYVDFKKQK</sequence>
<proteinExistence type="predicted"/>